<evidence type="ECO:0000313" key="1">
    <source>
        <dbReference type="EMBL" id="MDB1122840.1"/>
    </source>
</evidence>
<evidence type="ECO:0000313" key="2">
    <source>
        <dbReference type="Proteomes" id="UP001210678"/>
    </source>
</evidence>
<comment type="caution">
    <text evidence="1">The sequence shown here is derived from an EMBL/GenBank/DDBJ whole genome shotgun (WGS) entry which is preliminary data.</text>
</comment>
<organism evidence="1 2">
    <name type="scientific">Vibrio algarum</name>
    <dbReference type="NCBI Taxonomy" id="3020714"/>
    <lineage>
        <taxon>Bacteria</taxon>
        <taxon>Pseudomonadati</taxon>
        <taxon>Pseudomonadota</taxon>
        <taxon>Gammaproteobacteria</taxon>
        <taxon>Vibrionales</taxon>
        <taxon>Vibrionaceae</taxon>
        <taxon>Vibrio</taxon>
    </lineage>
</organism>
<evidence type="ECO:0008006" key="3">
    <source>
        <dbReference type="Google" id="ProtNLM"/>
    </source>
</evidence>
<dbReference type="RefSeq" id="WP_272132987.1">
    <property type="nucleotide sequence ID" value="NZ_JAQLOI010000001.1"/>
</dbReference>
<keyword evidence="2" id="KW-1185">Reference proteome</keyword>
<reference evidence="1 2" key="1">
    <citation type="submission" date="2023-01" db="EMBL/GenBank/DDBJ databases">
        <title>Vibrio sp. KJ40-1 sp.nov, isolated from marine algae.</title>
        <authorList>
            <person name="Butt M."/>
            <person name="Kim J.M.J."/>
            <person name="Jeon C.O.C."/>
        </authorList>
    </citation>
    <scope>NUCLEOTIDE SEQUENCE [LARGE SCALE GENOMIC DNA]</scope>
    <source>
        <strain evidence="1 2">KJ40-1</strain>
    </source>
</reference>
<gene>
    <name evidence="1" type="ORF">PGX00_03665</name>
</gene>
<sequence>MFDREIDSGEYSLRQDITEWIDAQYLRDGTDEIDFGKAIHEVIDREGGASDVRICLSVSALFESDTIDADAVYSMNIGVVRDNDMGVVPDTIPLTILNGFYYHTSGIMTLTFPVENMDMNVFDDFRLRIGIFENGSPVGPPMGGVFKAIIHRVDIRQPEFN</sequence>
<name>A0ABT4YMT8_9VIBR</name>
<dbReference type="EMBL" id="JAQLOI010000001">
    <property type="protein sequence ID" value="MDB1122840.1"/>
    <property type="molecule type" value="Genomic_DNA"/>
</dbReference>
<protein>
    <recommendedName>
        <fullName evidence="3">Wzt C-terminal domain-containing protein</fullName>
    </recommendedName>
</protein>
<dbReference type="Proteomes" id="UP001210678">
    <property type="component" value="Unassembled WGS sequence"/>
</dbReference>
<accession>A0ABT4YMT8</accession>
<proteinExistence type="predicted"/>